<evidence type="ECO:0000313" key="1">
    <source>
        <dbReference type="EMBL" id="AVG45776.1"/>
    </source>
</evidence>
<organismHost>
    <name type="scientific">Acanthamoeba polyphaga</name>
    <name type="common">Amoeba</name>
    <dbReference type="NCBI Taxonomy" id="5757"/>
</organismHost>
<protein>
    <submittedName>
        <fullName evidence="1">Uncharacterized protein</fullName>
    </submittedName>
</protein>
<reference evidence="1" key="1">
    <citation type="journal article" date="2017" name="Front. Microbiol.">
        <title>Genome Characterization of the First Mimiviruses of Lineage C Isolated in Brazil.</title>
        <authorList>
            <person name="Assis F.L."/>
            <person name="Franco-Luiz A.P.M."/>
            <person name="Dos Santos R.N."/>
            <person name="Campos F.S."/>
            <person name="Dornas F.P."/>
            <person name="Borato P.V.M."/>
            <person name="Franco A.C."/>
            <person name="Abrahao J.S."/>
            <person name="Colson P."/>
            <person name="Scola B."/>
        </authorList>
    </citation>
    <scope>NUCLEOTIDE SEQUENCE [LARGE SCALE GENOMIC DNA]</scope>
</reference>
<accession>A0A2L2DHZ4</accession>
<dbReference type="Proteomes" id="UP000280369">
    <property type="component" value="Segment"/>
</dbReference>
<organism evidence="1">
    <name type="scientific">Acanthamoeba polyphaga mimivirus</name>
    <name type="common">APMV</name>
    <dbReference type="NCBI Taxonomy" id="212035"/>
    <lineage>
        <taxon>Viruses</taxon>
        <taxon>Varidnaviria</taxon>
        <taxon>Bamfordvirae</taxon>
        <taxon>Nucleocytoviricota</taxon>
        <taxon>Megaviricetes</taxon>
        <taxon>Imitervirales</taxon>
        <taxon>Mimiviridae</taxon>
        <taxon>Megamimivirinae</taxon>
        <taxon>Mimivirus</taxon>
        <taxon>Mimivirus bradfordmassiliense</taxon>
    </lineage>
</organism>
<sequence>MQQKIGYKPVNCHKPFMNPIMRFIAVVEIPDNIEIIIPHESIRISEREADEFIVKRIELIDGDIIPLKFLELYKCFDSKYKQYYPTAHIKKDFNKGIQFFLDKKDIKGVDELPELEKQSINNLYKLKQYVSECKIYTHHFSKNKYKEYTDDEIKVFKKIELECESYLDSIDMIIDKK</sequence>
<proteinExistence type="predicted"/>
<dbReference type="EMBL" id="MG602507">
    <property type="protein sequence ID" value="AVG45776.1"/>
    <property type="molecule type" value="Genomic_DNA"/>
</dbReference>
<name>A0A2L2DHZ4_MIMIV</name>